<keyword evidence="2" id="KW-1185">Reference proteome</keyword>
<dbReference type="EMBL" id="JBHTIS010000528">
    <property type="protein sequence ID" value="MFD1046124.1"/>
    <property type="molecule type" value="Genomic_DNA"/>
</dbReference>
<protein>
    <submittedName>
        <fullName evidence="1">Uncharacterized protein</fullName>
    </submittedName>
</protein>
<evidence type="ECO:0000313" key="1">
    <source>
        <dbReference type="EMBL" id="MFD1046124.1"/>
    </source>
</evidence>
<proteinExistence type="predicted"/>
<name>A0ABW3M999_9PSEU</name>
<comment type="caution">
    <text evidence="1">The sequence shown here is derived from an EMBL/GenBank/DDBJ whole genome shotgun (WGS) entry which is preliminary data.</text>
</comment>
<gene>
    <name evidence="1" type="ORF">ACFQ1S_11390</name>
</gene>
<evidence type="ECO:0000313" key="2">
    <source>
        <dbReference type="Proteomes" id="UP001597045"/>
    </source>
</evidence>
<accession>A0ABW3M999</accession>
<sequence>MADFDRATAAEVNRPPQYVSYAHGPHLSTAVLAGKAGWPEYETVRLSASGQARWNQVFLALAAAVLAARDHDVELAERSVVEFHERAEPFPLAYHLGLRLLGEVAVDWGEPVRWLRTAEAYFTTRAPLVAEACRELLNNKG</sequence>
<dbReference type="Proteomes" id="UP001597045">
    <property type="component" value="Unassembled WGS sequence"/>
</dbReference>
<organism evidence="1 2">
    <name type="scientific">Kibdelosporangium lantanae</name>
    <dbReference type="NCBI Taxonomy" id="1497396"/>
    <lineage>
        <taxon>Bacteria</taxon>
        <taxon>Bacillati</taxon>
        <taxon>Actinomycetota</taxon>
        <taxon>Actinomycetes</taxon>
        <taxon>Pseudonocardiales</taxon>
        <taxon>Pseudonocardiaceae</taxon>
        <taxon>Kibdelosporangium</taxon>
    </lineage>
</organism>
<reference evidence="2" key="1">
    <citation type="journal article" date="2019" name="Int. J. Syst. Evol. Microbiol.">
        <title>The Global Catalogue of Microorganisms (GCM) 10K type strain sequencing project: providing services to taxonomists for standard genome sequencing and annotation.</title>
        <authorList>
            <consortium name="The Broad Institute Genomics Platform"/>
            <consortium name="The Broad Institute Genome Sequencing Center for Infectious Disease"/>
            <person name="Wu L."/>
            <person name="Ma J."/>
        </authorList>
    </citation>
    <scope>NUCLEOTIDE SEQUENCE [LARGE SCALE GENOMIC DNA]</scope>
    <source>
        <strain evidence="2">JCM 31486</strain>
    </source>
</reference>